<evidence type="ECO:0000256" key="1">
    <source>
        <dbReference type="SAM" id="MobiDB-lite"/>
    </source>
</evidence>
<keyword evidence="4" id="KW-1185">Reference proteome</keyword>
<evidence type="ECO:0000313" key="4">
    <source>
        <dbReference type="Proteomes" id="UP000054549"/>
    </source>
</evidence>
<keyword evidence="2" id="KW-0472">Membrane</keyword>
<name>A0A0C2S380_AMAMK</name>
<keyword evidence="2" id="KW-1133">Transmembrane helix</keyword>
<dbReference type="EMBL" id="KN818383">
    <property type="protein sequence ID" value="KIL57095.1"/>
    <property type="molecule type" value="Genomic_DNA"/>
</dbReference>
<dbReference type="InParanoid" id="A0A0C2S380"/>
<dbReference type="HOGENOM" id="CLU_1758337_0_0_1"/>
<gene>
    <name evidence="3" type="ORF">M378DRAFT_421568</name>
</gene>
<reference evidence="3 4" key="1">
    <citation type="submission" date="2014-04" db="EMBL/GenBank/DDBJ databases">
        <title>Evolutionary Origins and Diversification of the Mycorrhizal Mutualists.</title>
        <authorList>
            <consortium name="DOE Joint Genome Institute"/>
            <consortium name="Mycorrhizal Genomics Consortium"/>
            <person name="Kohler A."/>
            <person name="Kuo A."/>
            <person name="Nagy L.G."/>
            <person name="Floudas D."/>
            <person name="Copeland A."/>
            <person name="Barry K.W."/>
            <person name="Cichocki N."/>
            <person name="Veneault-Fourrey C."/>
            <person name="LaButti K."/>
            <person name="Lindquist E.A."/>
            <person name="Lipzen A."/>
            <person name="Lundell T."/>
            <person name="Morin E."/>
            <person name="Murat C."/>
            <person name="Riley R."/>
            <person name="Ohm R."/>
            <person name="Sun H."/>
            <person name="Tunlid A."/>
            <person name="Henrissat B."/>
            <person name="Grigoriev I.V."/>
            <person name="Hibbett D.S."/>
            <person name="Martin F."/>
        </authorList>
    </citation>
    <scope>NUCLEOTIDE SEQUENCE [LARGE SCALE GENOMIC DNA]</scope>
    <source>
        <strain evidence="3 4">Koide BX008</strain>
    </source>
</reference>
<dbReference type="Proteomes" id="UP000054549">
    <property type="component" value="Unassembled WGS sequence"/>
</dbReference>
<feature type="compositionally biased region" description="Low complexity" evidence="1">
    <location>
        <begin position="45"/>
        <end position="70"/>
    </location>
</feature>
<dbReference type="AlphaFoldDB" id="A0A0C2S380"/>
<sequence>MVRELDLRFHCNRSRRRRRVSHSPVWFTSATDHRESLYSKDVAPSSKYGSATAATSSGSASSSPSSVAPSDHTKNTSVIVGGAVGGAVGFVVLLLAVYMTRSLFKRRSVLRVKRQANTECMCCLLSSAHLAHRSDFVPPVQARLTLLE</sequence>
<organism evidence="3 4">
    <name type="scientific">Amanita muscaria (strain Koide BX008)</name>
    <dbReference type="NCBI Taxonomy" id="946122"/>
    <lineage>
        <taxon>Eukaryota</taxon>
        <taxon>Fungi</taxon>
        <taxon>Dikarya</taxon>
        <taxon>Basidiomycota</taxon>
        <taxon>Agaricomycotina</taxon>
        <taxon>Agaricomycetes</taxon>
        <taxon>Agaricomycetidae</taxon>
        <taxon>Agaricales</taxon>
        <taxon>Pluteineae</taxon>
        <taxon>Amanitaceae</taxon>
        <taxon>Amanita</taxon>
    </lineage>
</organism>
<accession>A0A0C2S380</accession>
<keyword evidence="2" id="KW-0812">Transmembrane</keyword>
<proteinExistence type="predicted"/>
<evidence type="ECO:0000313" key="3">
    <source>
        <dbReference type="EMBL" id="KIL57095.1"/>
    </source>
</evidence>
<feature type="transmembrane region" description="Helical" evidence="2">
    <location>
        <begin position="78"/>
        <end position="98"/>
    </location>
</feature>
<feature type="region of interest" description="Disordered" evidence="1">
    <location>
        <begin position="43"/>
        <end position="72"/>
    </location>
</feature>
<evidence type="ECO:0000256" key="2">
    <source>
        <dbReference type="SAM" id="Phobius"/>
    </source>
</evidence>
<protein>
    <submittedName>
        <fullName evidence="3">Uncharacterized protein</fullName>
    </submittedName>
</protein>